<feature type="domain" description="Ig-like" evidence="3">
    <location>
        <begin position="1"/>
        <end position="77"/>
    </location>
</feature>
<dbReference type="PANTHER" id="PTHR10075">
    <property type="entry name" value="BASIGIN RELATED"/>
    <property type="match status" value="1"/>
</dbReference>
<dbReference type="InterPro" id="IPR013098">
    <property type="entry name" value="Ig_I-set"/>
</dbReference>
<comment type="caution">
    <text evidence="5">The sequence shown here is derived from an EMBL/GenBank/DDBJ whole genome shotgun (WGS) entry which is preliminary data.</text>
</comment>
<dbReference type="InterPro" id="IPR007110">
    <property type="entry name" value="Ig-like_dom"/>
</dbReference>
<proteinExistence type="predicted"/>
<dbReference type="InterPro" id="IPR036179">
    <property type="entry name" value="Ig-like_dom_sf"/>
</dbReference>
<feature type="domain" description="Ig-like" evidence="3">
    <location>
        <begin position="107"/>
        <end position="192"/>
    </location>
</feature>
<accession>A0ABQ7Q058</accession>
<dbReference type="PROSITE" id="PS50835">
    <property type="entry name" value="IG_LIKE"/>
    <property type="match status" value="2"/>
</dbReference>
<evidence type="ECO:0000259" key="3">
    <source>
        <dbReference type="PROSITE" id="PS50835"/>
    </source>
</evidence>
<dbReference type="InterPro" id="IPR013783">
    <property type="entry name" value="Ig-like_fold"/>
</dbReference>
<dbReference type="SMART" id="SM00408">
    <property type="entry name" value="IGc2"/>
    <property type="match status" value="2"/>
</dbReference>
<protein>
    <recommendedName>
        <fullName evidence="7">Papilin</fullName>
    </recommendedName>
</protein>
<evidence type="ECO:0000313" key="5">
    <source>
        <dbReference type="EMBL" id="KAG7298099.1"/>
    </source>
</evidence>
<sequence>MSEENGKATLRCLFHGNPPPKITWQRGKVTIDGTVGRYRLLSDGALEIVQLYRNDSGVYICVANNGLGTARQEVRLQVNVIRSVASMSRLAVALSAALVCACADPVPVSTRLRATQNKFASGSELSIPCEVDGYPTPEVHWTKDGVRLQPSDRVQLSDARLTISQLAPADSGVYGCHAANAFSSHYATLQISVEGLYIPASCYDNPFFANCALIVSGHFCHHKYYSGFCCNSCVRSGQISIEEIQSLMSSKRRK</sequence>
<name>A0ABQ7Q058_PLUXY</name>
<dbReference type="Proteomes" id="UP000823941">
    <property type="component" value="Chromosome 25"/>
</dbReference>
<evidence type="ECO:0000256" key="1">
    <source>
        <dbReference type="ARBA" id="ARBA00022729"/>
    </source>
</evidence>
<dbReference type="SUPFAM" id="SSF48726">
    <property type="entry name" value="Immunoglobulin"/>
    <property type="match status" value="2"/>
</dbReference>
<keyword evidence="6" id="KW-1185">Reference proteome</keyword>
<dbReference type="Gene3D" id="2.60.40.10">
    <property type="entry name" value="Immunoglobulins"/>
    <property type="match status" value="2"/>
</dbReference>
<gene>
    <name evidence="5" type="ORF">JYU34_018867</name>
</gene>
<dbReference type="PANTHER" id="PTHR10075:SF100">
    <property type="entry name" value="FASCICLIN-2"/>
    <property type="match status" value="1"/>
</dbReference>
<evidence type="ECO:0008006" key="7">
    <source>
        <dbReference type="Google" id="ProtNLM"/>
    </source>
</evidence>
<evidence type="ECO:0000259" key="4">
    <source>
        <dbReference type="PROSITE" id="PS50900"/>
    </source>
</evidence>
<organism evidence="5 6">
    <name type="scientific">Plutella xylostella</name>
    <name type="common">Diamondback moth</name>
    <name type="synonym">Plutella maculipennis</name>
    <dbReference type="NCBI Taxonomy" id="51655"/>
    <lineage>
        <taxon>Eukaryota</taxon>
        <taxon>Metazoa</taxon>
        <taxon>Ecdysozoa</taxon>
        <taxon>Arthropoda</taxon>
        <taxon>Hexapoda</taxon>
        <taxon>Insecta</taxon>
        <taxon>Pterygota</taxon>
        <taxon>Neoptera</taxon>
        <taxon>Endopterygota</taxon>
        <taxon>Lepidoptera</taxon>
        <taxon>Glossata</taxon>
        <taxon>Ditrysia</taxon>
        <taxon>Yponomeutoidea</taxon>
        <taxon>Plutellidae</taxon>
        <taxon>Plutella</taxon>
    </lineage>
</organism>
<evidence type="ECO:0000256" key="2">
    <source>
        <dbReference type="ARBA" id="ARBA00023319"/>
    </source>
</evidence>
<dbReference type="InterPro" id="IPR003599">
    <property type="entry name" value="Ig_sub"/>
</dbReference>
<dbReference type="CDD" id="cd00096">
    <property type="entry name" value="Ig"/>
    <property type="match status" value="1"/>
</dbReference>
<evidence type="ECO:0000313" key="6">
    <source>
        <dbReference type="Proteomes" id="UP000823941"/>
    </source>
</evidence>
<feature type="domain" description="PLAC" evidence="4">
    <location>
        <begin position="198"/>
        <end position="237"/>
    </location>
</feature>
<keyword evidence="1" id="KW-0732">Signal</keyword>
<dbReference type="InterPro" id="IPR003598">
    <property type="entry name" value="Ig_sub2"/>
</dbReference>
<reference evidence="5 6" key="1">
    <citation type="submission" date="2021-06" db="EMBL/GenBank/DDBJ databases">
        <title>A haploid diamondback moth (Plutella xylostella L.) genome assembly resolves 31 chromosomes and identifies a diamide resistance mutation.</title>
        <authorList>
            <person name="Ward C.M."/>
            <person name="Perry K.D."/>
            <person name="Baker G."/>
            <person name="Powis K."/>
            <person name="Heckel D.G."/>
            <person name="Baxter S.W."/>
        </authorList>
    </citation>
    <scope>NUCLEOTIDE SEQUENCE [LARGE SCALE GENOMIC DNA]</scope>
    <source>
        <strain evidence="5 6">LV</strain>
        <tissue evidence="5">Single pupa</tissue>
    </source>
</reference>
<dbReference type="PROSITE" id="PS50900">
    <property type="entry name" value="PLAC"/>
    <property type="match status" value="1"/>
</dbReference>
<dbReference type="Pfam" id="PF07679">
    <property type="entry name" value="I-set"/>
    <property type="match status" value="2"/>
</dbReference>
<dbReference type="InterPro" id="IPR010909">
    <property type="entry name" value="PLAC"/>
</dbReference>
<dbReference type="EMBL" id="JAHIBW010000025">
    <property type="protein sequence ID" value="KAG7298099.1"/>
    <property type="molecule type" value="Genomic_DNA"/>
</dbReference>
<keyword evidence="2" id="KW-0393">Immunoglobulin domain</keyword>
<dbReference type="Pfam" id="PF08686">
    <property type="entry name" value="PLAC"/>
    <property type="match status" value="1"/>
</dbReference>
<dbReference type="SMART" id="SM00409">
    <property type="entry name" value="IG"/>
    <property type="match status" value="2"/>
</dbReference>